<proteinExistence type="predicted"/>
<dbReference type="Gene3D" id="1.10.10.10">
    <property type="entry name" value="Winged helix-like DNA-binding domain superfamily/Winged helix DNA-binding domain"/>
    <property type="match status" value="1"/>
</dbReference>
<dbReference type="NCBIfam" id="NF005061">
    <property type="entry name" value="PRK06474.1"/>
    <property type="match status" value="1"/>
</dbReference>
<dbReference type="InterPro" id="IPR036390">
    <property type="entry name" value="WH_DNA-bd_sf"/>
</dbReference>
<dbReference type="InterPro" id="IPR036388">
    <property type="entry name" value="WH-like_DNA-bd_sf"/>
</dbReference>
<dbReference type="Proteomes" id="UP000581688">
    <property type="component" value="Unassembled WGS sequence"/>
</dbReference>
<protein>
    <submittedName>
        <fullName evidence="1">DNA-binding PadR family transcriptional regulator</fullName>
    </submittedName>
</protein>
<comment type="caution">
    <text evidence="1">The sequence shown here is derived from an EMBL/GenBank/DDBJ whole genome shotgun (WGS) entry which is preliminary data.</text>
</comment>
<dbReference type="RefSeq" id="WP_174496302.1">
    <property type="nucleotide sequence ID" value="NZ_CADDWK010000007.1"/>
</dbReference>
<dbReference type="GO" id="GO:0003677">
    <property type="term" value="F:DNA binding"/>
    <property type="evidence" value="ECO:0007669"/>
    <property type="project" value="UniProtKB-KW"/>
</dbReference>
<gene>
    <name evidence="1" type="ORF">HNQ94_000100</name>
</gene>
<evidence type="ECO:0000313" key="2">
    <source>
        <dbReference type="Proteomes" id="UP000581688"/>
    </source>
</evidence>
<accession>A0A841PS95</accession>
<dbReference type="Gene3D" id="6.10.140.2180">
    <property type="match status" value="1"/>
</dbReference>
<dbReference type="EMBL" id="JACHGH010000001">
    <property type="protein sequence ID" value="MBB6451679.1"/>
    <property type="molecule type" value="Genomic_DNA"/>
</dbReference>
<reference evidence="1 2" key="1">
    <citation type="submission" date="2020-08" db="EMBL/GenBank/DDBJ databases">
        <title>Genomic Encyclopedia of Type Strains, Phase IV (KMG-IV): sequencing the most valuable type-strain genomes for metagenomic binning, comparative biology and taxonomic classification.</title>
        <authorList>
            <person name="Goeker M."/>
        </authorList>
    </citation>
    <scope>NUCLEOTIDE SEQUENCE [LARGE SCALE GENOMIC DNA]</scope>
    <source>
        <strain evidence="1 2">DSM 19612</strain>
    </source>
</reference>
<sequence length="183" mass="21164">MKKIETILHPVRFRIIQRFLDGQVKTAKELAKEVKDIPQATLYRQLDALVKAEVLVITEENQIRGTVEKVYALNNSSATMTKEDVKDLTKEEHLQYFLFFTAQLAKDFDAYLSQDDIDFERDGVGYRQVGLHLTDDEFMDFVKDMGKVVEKYIHNQPNPNRTKRIVSTVVIPENKGGIENDEK</sequence>
<keyword evidence="2" id="KW-1185">Reference proteome</keyword>
<dbReference type="Pfam" id="PF12840">
    <property type="entry name" value="HTH_20"/>
    <property type="match status" value="1"/>
</dbReference>
<organism evidence="1 2">
    <name type="scientific">Salirhabdus euzebyi</name>
    <dbReference type="NCBI Taxonomy" id="394506"/>
    <lineage>
        <taxon>Bacteria</taxon>
        <taxon>Bacillati</taxon>
        <taxon>Bacillota</taxon>
        <taxon>Bacilli</taxon>
        <taxon>Bacillales</taxon>
        <taxon>Bacillaceae</taxon>
        <taxon>Salirhabdus</taxon>
    </lineage>
</organism>
<dbReference type="SUPFAM" id="SSF46785">
    <property type="entry name" value="Winged helix' DNA-binding domain"/>
    <property type="match status" value="1"/>
</dbReference>
<dbReference type="AlphaFoldDB" id="A0A841PS95"/>
<keyword evidence="1" id="KW-0238">DNA-binding</keyword>
<evidence type="ECO:0000313" key="1">
    <source>
        <dbReference type="EMBL" id="MBB6451679.1"/>
    </source>
</evidence>
<name>A0A841PS95_9BACI</name>